<evidence type="ECO:0000256" key="7">
    <source>
        <dbReference type="ARBA" id="ARBA00023136"/>
    </source>
</evidence>
<evidence type="ECO:0000313" key="10">
    <source>
        <dbReference type="Proteomes" id="UP000003806"/>
    </source>
</evidence>
<feature type="transmembrane region" description="Helical" evidence="8">
    <location>
        <begin position="154"/>
        <end position="174"/>
    </location>
</feature>
<dbReference type="PANTHER" id="PTHR32024">
    <property type="entry name" value="TRK SYSTEM POTASSIUM UPTAKE PROTEIN TRKG-RELATED"/>
    <property type="match status" value="1"/>
</dbReference>
<feature type="transmembrane region" description="Helical" evidence="8">
    <location>
        <begin position="400"/>
        <end position="421"/>
    </location>
</feature>
<evidence type="ECO:0000256" key="1">
    <source>
        <dbReference type="ARBA" id="ARBA00004651"/>
    </source>
</evidence>
<sequence>MKAYSSRPIERTIIGGFLLVILTGALLLFFFGASAGRPISPVDALFTATSAVCVTGLTVVGTDQLPLASQITILILIQLGGLGVMTAVTASFLLTGRRVGHYQRLLFTSSIGLDSQAGAVRLVRWIIASVFIIEGIGACCLWILFCGELPPGHALWNAVFHSVSAFCNAGFSLFPDNLASWHGSGVVPVVIACLIVIGGMGFIVLLDVALRLLRRRKTLSAHSRMVLWTTAVLLAGGSLLLWASSWSSGASWSANLKRLPEAMFMSVSARTAGFNIAPMTNVTSVGAFILCLLMLVGASPGSTGGGLKTTTVAVLAMTAIRETQGVRQVTVGRGGIPQSTINLSITLAVLYLSSIGTGIIVLGLVEPLPLKNIVFDAFSALGTVGLSLGDVGRYSPAGKLVLTLLMFWGRVGLLTFAYGLFRKSVSETGVTYPDASIPIG</sequence>
<protein>
    <submittedName>
        <fullName evidence="9">Trk-type K+ transport system, membrane component</fullName>
    </submittedName>
</protein>
<comment type="subcellular location">
    <subcellularLocation>
        <location evidence="1">Cell membrane</location>
        <topology evidence="1">Multi-pass membrane protein</topology>
    </subcellularLocation>
</comment>
<evidence type="ECO:0000256" key="8">
    <source>
        <dbReference type="SAM" id="Phobius"/>
    </source>
</evidence>
<dbReference type="Proteomes" id="UP000003806">
    <property type="component" value="Chromosome"/>
</dbReference>
<feature type="transmembrane region" description="Helical" evidence="8">
    <location>
        <begin position="186"/>
        <end position="213"/>
    </location>
</feature>
<dbReference type="eggNOG" id="COG0168">
    <property type="taxonomic scope" value="Bacteria"/>
</dbReference>
<keyword evidence="6" id="KW-0406">Ion transport</keyword>
<keyword evidence="7 8" id="KW-0472">Membrane</keyword>
<feature type="transmembrane region" description="Helical" evidence="8">
    <location>
        <begin position="276"/>
        <end position="298"/>
    </location>
</feature>
<proteinExistence type="predicted"/>
<feature type="transmembrane region" description="Helical" evidence="8">
    <location>
        <begin position="225"/>
        <end position="243"/>
    </location>
</feature>
<evidence type="ECO:0000256" key="4">
    <source>
        <dbReference type="ARBA" id="ARBA00022692"/>
    </source>
</evidence>
<keyword evidence="4 8" id="KW-0812">Transmembrane</keyword>
<dbReference type="Pfam" id="PF02386">
    <property type="entry name" value="TrkH"/>
    <property type="match status" value="1"/>
</dbReference>
<feature type="transmembrane region" description="Helical" evidence="8">
    <location>
        <begin position="343"/>
        <end position="364"/>
    </location>
</feature>
<name>H0UKB7_9BACT</name>
<dbReference type="InterPro" id="IPR003445">
    <property type="entry name" value="Cat_transpt"/>
</dbReference>
<dbReference type="OrthoDB" id="9810952at2"/>
<evidence type="ECO:0000256" key="2">
    <source>
        <dbReference type="ARBA" id="ARBA00022448"/>
    </source>
</evidence>
<feature type="transmembrane region" description="Helical" evidence="8">
    <location>
        <begin position="44"/>
        <end position="61"/>
    </location>
</feature>
<dbReference type="PANTHER" id="PTHR32024:SF1">
    <property type="entry name" value="KTR SYSTEM POTASSIUM UPTAKE PROTEIN B"/>
    <property type="match status" value="1"/>
</dbReference>
<keyword evidence="3" id="KW-1003">Cell membrane</keyword>
<dbReference type="HOGENOM" id="CLU_026429_0_1_0"/>
<keyword evidence="10" id="KW-1185">Reference proteome</keyword>
<gene>
    <name evidence="9" type="ORF">JonanDRAFT_0746</name>
</gene>
<dbReference type="GO" id="GO:0030001">
    <property type="term" value="P:metal ion transport"/>
    <property type="evidence" value="ECO:0007669"/>
    <property type="project" value="UniProtKB-ARBA"/>
</dbReference>
<dbReference type="AlphaFoldDB" id="H0UKB7"/>
<dbReference type="EMBL" id="CM001376">
    <property type="protein sequence ID" value="EHM13126.1"/>
    <property type="molecule type" value="Genomic_DNA"/>
</dbReference>
<dbReference type="GO" id="GO:0005886">
    <property type="term" value="C:plasma membrane"/>
    <property type="evidence" value="ECO:0007669"/>
    <property type="project" value="UniProtKB-SubCell"/>
</dbReference>
<evidence type="ECO:0000256" key="3">
    <source>
        <dbReference type="ARBA" id="ARBA00022475"/>
    </source>
</evidence>
<reference evidence="9 10" key="1">
    <citation type="submission" date="2011-11" db="EMBL/GenBank/DDBJ databases">
        <title>The Noncontiguous Finished genome of Jonquetella anthropi DSM 22815.</title>
        <authorList>
            <consortium name="US DOE Joint Genome Institute (JGI-PGF)"/>
            <person name="Lucas S."/>
            <person name="Copeland A."/>
            <person name="Lapidus A."/>
            <person name="Glavina del Rio T."/>
            <person name="Dalin E."/>
            <person name="Tice H."/>
            <person name="Bruce D."/>
            <person name="Goodwin L."/>
            <person name="Pitluck S."/>
            <person name="Peters L."/>
            <person name="Mikhailova N."/>
            <person name="Held B."/>
            <person name="Kyrpides N."/>
            <person name="Mavromatis K."/>
            <person name="Ivanova N."/>
            <person name="Markowitz V."/>
            <person name="Cheng J.-F."/>
            <person name="Hugenholtz P."/>
            <person name="Woyke T."/>
            <person name="Wu D."/>
            <person name="Gronow S."/>
            <person name="Wellnitz S."/>
            <person name="Brambilla E."/>
            <person name="Klenk H.-P."/>
            <person name="Eisen J.A."/>
        </authorList>
    </citation>
    <scope>NUCLEOTIDE SEQUENCE [LARGE SCALE GENOMIC DNA]</scope>
    <source>
        <strain evidence="9 10">DSM 22815</strain>
    </source>
</reference>
<dbReference type="GO" id="GO:0008324">
    <property type="term" value="F:monoatomic cation transmembrane transporter activity"/>
    <property type="evidence" value="ECO:0007669"/>
    <property type="project" value="InterPro"/>
</dbReference>
<organism evidence="9 10">
    <name type="scientific">Jonquetella anthropi DSM 22815</name>
    <dbReference type="NCBI Taxonomy" id="885272"/>
    <lineage>
        <taxon>Bacteria</taxon>
        <taxon>Thermotogati</taxon>
        <taxon>Synergistota</taxon>
        <taxon>Synergistia</taxon>
        <taxon>Synergistales</taxon>
        <taxon>Dethiosulfovibrionaceae</taxon>
        <taxon>Jonquetella</taxon>
    </lineage>
</organism>
<dbReference type="STRING" id="885272.JonanDRAFT_0746"/>
<feature type="transmembrane region" description="Helical" evidence="8">
    <location>
        <begin position="12"/>
        <end position="32"/>
    </location>
</feature>
<evidence type="ECO:0000256" key="5">
    <source>
        <dbReference type="ARBA" id="ARBA00022989"/>
    </source>
</evidence>
<keyword evidence="2" id="KW-0813">Transport</keyword>
<evidence type="ECO:0000313" key="9">
    <source>
        <dbReference type="EMBL" id="EHM13126.1"/>
    </source>
</evidence>
<evidence type="ECO:0000256" key="6">
    <source>
        <dbReference type="ARBA" id="ARBA00023065"/>
    </source>
</evidence>
<feature type="transmembrane region" description="Helical" evidence="8">
    <location>
        <begin position="73"/>
        <end position="94"/>
    </location>
</feature>
<keyword evidence="5 8" id="KW-1133">Transmembrane helix</keyword>
<feature type="transmembrane region" description="Helical" evidence="8">
    <location>
        <begin position="122"/>
        <end position="145"/>
    </location>
</feature>
<accession>H0UKB7</accession>